<evidence type="ECO:0000313" key="2">
    <source>
        <dbReference type="EMBL" id="AOW02420.1"/>
    </source>
</evidence>
<gene>
    <name evidence="3" type="ORF">B0I71DRAFT_105340</name>
    <name evidence="2" type="ORF">YALI1_C08151g</name>
</gene>
<dbReference type="KEGG" id="yli:2909242"/>
<dbReference type="VEuPathDB" id="FungiDB:YALI0_C06259g"/>
<dbReference type="Proteomes" id="UP000182444">
    <property type="component" value="Chromosome 1C"/>
</dbReference>
<evidence type="ECO:0000256" key="1">
    <source>
        <dbReference type="SAM" id="SignalP"/>
    </source>
</evidence>
<reference evidence="2 4" key="1">
    <citation type="journal article" date="2016" name="PLoS ONE">
        <title>Sequence Assembly of Yarrowia lipolytica Strain W29/CLIB89 Shows Transposable Element Diversity.</title>
        <authorList>
            <person name="Magnan C."/>
            <person name="Yu J."/>
            <person name="Chang I."/>
            <person name="Jahn E."/>
            <person name="Kanomata Y."/>
            <person name="Wu J."/>
            <person name="Zeller M."/>
            <person name="Oakes M."/>
            <person name="Baldi P."/>
            <person name="Sandmeyer S."/>
        </authorList>
    </citation>
    <scope>NUCLEOTIDE SEQUENCE [LARGE SCALE GENOMIC DNA]</scope>
    <source>
        <strain evidence="2">CLIB89</strain>
        <strain evidence="4">CLIB89(W29)</strain>
    </source>
</reference>
<feature type="chain" id="PRO_5036306629" evidence="1">
    <location>
        <begin position="19"/>
        <end position="120"/>
    </location>
</feature>
<reference evidence="3 5" key="2">
    <citation type="submission" date="2018-07" db="EMBL/GenBank/DDBJ databases">
        <title>Draft Genome Assemblies for Five Robust Yarrowia lipolytica Strains Exhibiting High Lipid Production and Pentose Sugar Utilization and Sugar Alcohol Secretion from Undetoxified Lignocellulosic Biomass Hydrolysates.</title>
        <authorList>
            <consortium name="DOE Joint Genome Institute"/>
            <person name="Walker C."/>
            <person name="Ryu S."/>
            <person name="Na H."/>
            <person name="Zane M."/>
            <person name="LaButti K."/>
            <person name="Lipzen A."/>
            <person name="Haridas S."/>
            <person name="Barry K."/>
            <person name="Grigoriev I.V."/>
            <person name="Quarterman J."/>
            <person name="Slininger P."/>
            <person name="Dien B."/>
            <person name="Trinh C.T."/>
        </authorList>
    </citation>
    <scope>NUCLEOTIDE SEQUENCE [LARGE SCALE GENOMIC DNA]</scope>
    <source>
        <strain evidence="3 5">YB392</strain>
    </source>
</reference>
<name>A0A1D8N9W8_YARLL</name>
<dbReference type="Proteomes" id="UP000256601">
    <property type="component" value="Unassembled WGS sequence"/>
</dbReference>
<accession>A0A1D8N9W8</accession>
<proteinExistence type="predicted"/>
<sequence length="120" mass="13459">MVSITSIALLSLASLSVAKPIPNAVVDGADIEKRGVRTVYEWGNYPTEIGKTTIALPYTQKEWGWSMSEDGKTQTVWNGHTYDVPHYSTVHWTSEIVKTNYQTQPVYSQVTYTKTKTVTD</sequence>
<dbReference type="VEuPathDB" id="FungiDB:YALI1_C08151g"/>
<dbReference type="AlphaFoldDB" id="A0A1D8N9W8"/>
<evidence type="ECO:0000313" key="5">
    <source>
        <dbReference type="Proteomes" id="UP000256601"/>
    </source>
</evidence>
<evidence type="ECO:0000313" key="3">
    <source>
        <dbReference type="EMBL" id="RDW22530.1"/>
    </source>
</evidence>
<dbReference type="GeneID" id="2909242"/>
<feature type="signal peptide" evidence="1">
    <location>
        <begin position="1"/>
        <end position="18"/>
    </location>
</feature>
<dbReference type="OrthoDB" id="10295138at2759"/>
<keyword evidence="1" id="KW-0732">Signal</keyword>
<protein>
    <submittedName>
        <fullName evidence="2">Uncharacterized protein</fullName>
    </submittedName>
</protein>
<dbReference type="EMBL" id="KZ859245">
    <property type="protein sequence ID" value="RDW22530.1"/>
    <property type="molecule type" value="Genomic_DNA"/>
</dbReference>
<dbReference type="EMBL" id="CP017555">
    <property type="protein sequence ID" value="AOW02420.1"/>
    <property type="molecule type" value="Genomic_DNA"/>
</dbReference>
<dbReference type="RefSeq" id="XP_501510.2">
    <property type="nucleotide sequence ID" value="XM_501510.2"/>
</dbReference>
<evidence type="ECO:0000313" key="4">
    <source>
        <dbReference type="Proteomes" id="UP000182444"/>
    </source>
</evidence>
<organism evidence="2 4">
    <name type="scientific">Yarrowia lipolytica</name>
    <name type="common">Candida lipolytica</name>
    <dbReference type="NCBI Taxonomy" id="4952"/>
    <lineage>
        <taxon>Eukaryota</taxon>
        <taxon>Fungi</taxon>
        <taxon>Dikarya</taxon>
        <taxon>Ascomycota</taxon>
        <taxon>Saccharomycotina</taxon>
        <taxon>Dipodascomycetes</taxon>
        <taxon>Dipodascales</taxon>
        <taxon>Dipodascales incertae sedis</taxon>
        <taxon>Yarrowia</taxon>
    </lineage>
</organism>